<comment type="caution">
    <text evidence="1">The sequence shown here is derived from an EMBL/GenBank/DDBJ whole genome shotgun (WGS) entry which is preliminary data.</text>
</comment>
<reference evidence="1 2" key="1">
    <citation type="submission" date="2007-06" db="EMBL/GenBank/DDBJ databases">
        <authorList>
            <person name="Shimkets L."/>
            <person name="Ferriera S."/>
            <person name="Johnson J."/>
            <person name="Kravitz S."/>
            <person name="Beeson K."/>
            <person name="Sutton G."/>
            <person name="Rogers Y.-H."/>
            <person name="Friedman R."/>
            <person name="Frazier M."/>
            <person name="Venter J.C."/>
        </authorList>
    </citation>
    <scope>NUCLEOTIDE SEQUENCE [LARGE SCALE GENOMIC DNA]</scope>
    <source>
        <strain evidence="1 2">SIR-1</strain>
    </source>
</reference>
<proteinExistence type="predicted"/>
<organism evidence="1 2">
    <name type="scientific">Plesiocystis pacifica SIR-1</name>
    <dbReference type="NCBI Taxonomy" id="391625"/>
    <lineage>
        <taxon>Bacteria</taxon>
        <taxon>Pseudomonadati</taxon>
        <taxon>Myxococcota</taxon>
        <taxon>Polyangia</taxon>
        <taxon>Nannocystales</taxon>
        <taxon>Nannocystaceae</taxon>
        <taxon>Plesiocystis</taxon>
    </lineage>
</organism>
<dbReference type="STRING" id="391625.PPSIR1_07558"/>
<evidence type="ECO:0000313" key="2">
    <source>
        <dbReference type="Proteomes" id="UP000005801"/>
    </source>
</evidence>
<protein>
    <recommendedName>
        <fullName evidence="3">4-vinyl reductase 4VR domain-containing protein</fullName>
    </recommendedName>
</protein>
<sequence length="172" mass="18587">MGEKNEQSGAALATFIVALADNQGIVDKILADANIESIDPETWYDYEWAVAFFYRIERELGKAALTEIGRSMIESALFPPQINSVEVLLGSLDAWFKLNARGPDVGGFTCEFEDEHAAVIENSAWGPCSLNLGVIAGACSRFGVKPLIEHAAGGCQDPGDGRPSTCVYRVSW</sequence>
<dbReference type="OrthoDB" id="5508216at2"/>
<evidence type="ECO:0000313" key="1">
    <source>
        <dbReference type="EMBL" id="EDM76191.1"/>
    </source>
</evidence>
<dbReference type="AlphaFoldDB" id="A6GD33"/>
<keyword evidence="2" id="KW-1185">Reference proteome</keyword>
<dbReference type="EMBL" id="ABCS01000070">
    <property type="protein sequence ID" value="EDM76191.1"/>
    <property type="molecule type" value="Genomic_DNA"/>
</dbReference>
<dbReference type="Proteomes" id="UP000005801">
    <property type="component" value="Unassembled WGS sequence"/>
</dbReference>
<dbReference type="RefSeq" id="WP_006974624.1">
    <property type="nucleotide sequence ID" value="NZ_ABCS01000070.1"/>
</dbReference>
<evidence type="ECO:0008006" key="3">
    <source>
        <dbReference type="Google" id="ProtNLM"/>
    </source>
</evidence>
<dbReference type="eggNOG" id="COG1719">
    <property type="taxonomic scope" value="Bacteria"/>
</dbReference>
<accession>A6GD33</accession>
<name>A6GD33_9BACT</name>
<gene>
    <name evidence="1" type="ORF">PPSIR1_07558</name>
</gene>